<feature type="compositionally biased region" description="Polar residues" evidence="10">
    <location>
        <begin position="388"/>
        <end position="398"/>
    </location>
</feature>
<keyword evidence="8" id="KW-0064">Aspartyl protease</keyword>
<dbReference type="SUPFAM" id="SSF50630">
    <property type="entry name" value="Acid proteases"/>
    <property type="match status" value="1"/>
</dbReference>
<feature type="domain" description="UBA" evidence="11">
    <location>
        <begin position="428"/>
        <end position="467"/>
    </location>
</feature>
<dbReference type="SMART" id="SM00165">
    <property type="entry name" value="UBA"/>
    <property type="match status" value="1"/>
</dbReference>
<feature type="domain" description="Ubiquitin-like" evidence="12">
    <location>
        <begin position="4"/>
        <end position="84"/>
    </location>
</feature>
<evidence type="ECO:0000256" key="4">
    <source>
        <dbReference type="ARBA" id="ARBA00011128"/>
    </source>
</evidence>
<comment type="subcellular location">
    <subcellularLocation>
        <location evidence="2">Cytoplasm</location>
    </subcellularLocation>
</comment>
<dbReference type="Gene3D" id="2.40.70.10">
    <property type="entry name" value="Acid Proteases"/>
    <property type="match status" value="1"/>
</dbReference>
<evidence type="ECO:0000256" key="10">
    <source>
        <dbReference type="SAM" id="MobiDB-lite"/>
    </source>
</evidence>
<dbReference type="InterPro" id="IPR021109">
    <property type="entry name" value="Peptidase_aspartic_dom_sf"/>
</dbReference>
<dbReference type="InterPro" id="IPR009060">
    <property type="entry name" value="UBA-like_sf"/>
</dbReference>
<reference evidence="13 14" key="1">
    <citation type="submission" date="2023-11" db="EMBL/GenBank/DDBJ databases">
        <title>An acidophilic fungus is an integral part of prey digestion in a carnivorous sundew plant.</title>
        <authorList>
            <person name="Tsai I.J."/>
        </authorList>
    </citation>
    <scope>NUCLEOTIDE SEQUENCE [LARGE SCALE GENOMIC DNA]</scope>
    <source>
        <strain evidence="13">169a</strain>
    </source>
</reference>
<dbReference type="GO" id="GO:0005737">
    <property type="term" value="C:cytoplasm"/>
    <property type="evidence" value="ECO:0007669"/>
    <property type="project" value="UniProtKB-SubCell"/>
</dbReference>
<keyword evidence="6" id="KW-0963">Cytoplasm</keyword>
<keyword evidence="14" id="KW-1185">Reference proteome</keyword>
<name>A0AAQ3M0E3_9PEZI</name>
<dbReference type="InterPro" id="IPR000626">
    <property type="entry name" value="Ubiquitin-like_dom"/>
</dbReference>
<dbReference type="CDD" id="cd14309">
    <property type="entry name" value="UBA_scDdi1_like"/>
    <property type="match status" value="1"/>
</dbReference>
<accession>A0AAQ3M0E3</accession>
<keyword evidence="9" id="KW-0378">Hydrolase</keyword>
<evidence type="ECO:0000313" key="14">
    <source>
        <dbReference type="Proteomes" id="UP001303373"/>
    </source>
</evidence>
<dbReference type="InterPro" id="IPR015940">
    <property type="entry name" value="UBA"/>
</dbReference>
<dbReference type="Pfam" id="PF00627">
    <property type="entry name" value="UBA"/>
    <property type="match status" value="1"/>
</dbReference>
<protein>
    <recommendedName>
        <fullName evidence="5">DNA damage-inducible protein 1</fullName>
    </recommendedName>
</protein>
<dbReference type="EMBL" id="CP138582">
    <property type="protein sequence ID" value="WPG99396.1"/>
    <property type="molecule type" value="Genomic_DNA"/>
</dbReference>
<evidence type="ECO:0000256" key="7">
    <source>
        <dbReference type="ARBA" id="ARBA00022670"/>
    </source>
</evidence>
<dbReference type="Pfam" id="PF09668">
    <property type="entry name" value="Asp_protease"/>
    <property type="match status" value="1"/>
</dbReference>
<comment type="similarity">
    <text evidence="3">Belongs to the DDI1 family.</text>
</comment>
<comment type="subunit">
    <text evidence="4">Binds ubiquitin and polyubiquitinated proteins.</text>
</comment>
<comment type="function">
    <text evidence="1">Probable aspartic protease. May be involved in the regulation of exocytosis. Acts as a linker between the 19S proteasome and polyubiquitinated proteins via UBA domain interactions with ubiquitin for their subsequent degradation. Required for S-phase checkpoint control.</text>
</comment>
<feature type="region of interest" description="Disordered" evidence="10">
    <location>
        <begin position="85"/>
        <end position="111"/>
    </location>
</feature>
<gene>
    <name evidence="13" type="ORF">R9X50_00221000</name>
</gene>
<feature type="compositionally biased region" description="Low complexity" evidence="10">
    <location>
        <begin position="369"/>
        <end position="379"/>
    </location>
</feature>
<dbReference type="InterPro" id="IPR029071">
    <property type="entry name" value="Ubiquitin-like_domsf"/>
</dbReference>
<dbReference type="AlphaFoldDB" id="A0AAQ3M0E3"/>
<dbReference type="Proteomes" id="UP001303373">
    <property type="component" value="Chromosome 3"/>
</dbReference>
<evidence type="ECO:0000256" key="6">
    <source>
        <dbReference type="ARBA" id="ARBA00022490"/>
    </source>
</evidence>
<dbReference type="SUPFAM" id="SSF46934">
    <property type="entry name" value="UBA-like"/>
    <property type="match status" value="1"/>
</dbReference>
<evidence type="ECO:0000259" key="12">
    <source>
        <dbReference type="PROSITE" id="PS50053"/>
    </source>
</evidence>
<organism evidence="13 14">
    <name type="scientific">Acrodontium crateriforme</name>
    <dbReference type="NCBI Taxonomy" id="150365"/>
    <lineage>
        <taxon>Eukaryota</taxon>
        <taxon>Fungi</taxon>
        <taxon>Dikarya</taxon>
        <taxon>Ascomycota</taxon>
        <taxon>Pezizomycotina</taxon>
        <taxon>Dothideomycetes</taxon>
        <taxon>Dothideomycetidae</taxon>
        <taxon>Mycosphaerellales</taxon>
        <taxon>Teratosphaeriaceae</taxon>
        <taxon>Acrodontium</taxon>
    </lineage>
</organism>
<evidence type="ECO:0000313" key="13">
    <source>
        <dbReference type="EMBL" id="WPG99396.1"/>
    </source>
</evidence>
<evidence type="ECO:0000256" key="3">
    <source>
        <dbReference type="ARBA" id="ARBA00009136"/>
    </source>
</evidence>
<evidence type="ECO:0000256" key="9">
    <source>
        <dbReference type="ARBA" id="ARBA00022801"/>
    </source>
</evidence>
<dbReference type="GO" id="GO:0004190">
    <property type="term" value="F:aspartic-type endopeptidase activity"/>
    <property type="evidence" value="ECO:0007669"/>
    <property type="project" value="UniProtKB-KW"/>
</dbReference>
<dbReference type="SUPFAM" id="SSF54236">
    <property type="entry name" value="Ubiquitin-like"/>
    <property type="match status" value="1"/>
</dbReference>
<evidence type="ECO:0000256" key="5">
    <source>
        <dbReference type="ARBA" id="ARBA00021491"/>
    </source>
</evidence>
<dbReference type="InterPro" id="IPR033882">
    <property type="entry name" value="DDI1_N"/>
</dbReference>
<dbReference type="PANTHER" id="PTHR12917:SF1">
    <property type="entry name" value="AT13091P"/>
    <property type="match status" value="1"/>
</dbReference>
<dbReference type="PANTHER" id="PTHR12917">
    <property type="entry name" value="ASPARTYL PROTEASE DDI-RELATED"/>
    <property type="match status" value="1"/>
</dbReference>
<keyword evidence="7" id="KW-0645">Protease</keyword>
<dbReference type="CDD" id="cd01796">
    <property type="entry name" value="Ubl_Ddi1_like"/>
    <property type="match status" value="1"/>
</dbReference>
<proteinExistence type="inferred from homology"/>
<feature type="region of interest" description="Disordered" evidence="10">
    <location>
        <begin position="345"/>
        <end position="425"/>
    </location>
</feature>
<dbReference type="Gene3D" id="3.10.20.90">
    <property type="entry name" value="Phosphatidylinositol 3-kinase Catalytic Subunit, Chain A, domain 1"/>
    <property type="match status" value="1"/>
</dbReference>
<dbReference type="InterPro" id="IPR019103">
    <property type="entry name" value="Peptidase_aspartic_DDI1-type"/>
</dbReference>
<dbReference type="PROSITE" id="PS50053">
    <property type="entry name" value="UBIQUITIN_2"/>
    <property type="match status" value="1"/>
</dbReference>
<dbReference type="GO" id="GO:0006508">
    <property type="term" value="P:proteolysis"/>
    <property type="evidence" value="ECO:0007669"/>
    <property type="project" value="UniProtKB-KW"/>
</dbReference>
<sequence length="467" mass="50912">MPRITISIIAPNHAMDQDFITLDLPPDLTVADLKGFVQAETNIEPAQQQFYLNNVLVQGDTKTLQEAGINDGDMLAMLQQSTQSNNNMGAQRRPQQAAFGQRRPARPNSDEIETSRLSILGNPQAMAQVRQQRPALAEAINDSARFREVWEEMYREDDERERERAEQMRLLNEDPFNIEAQRKIEEIIRQESVQENLQFAYEHNPEVFGRVTMLYIPVTVNRHPVKAFVDSGAQTTIMSPSCAEACGIMRLIDRRYSGVAKGVGTAKILGRVHSADIRIGNATMSCSFTVMEGKDVDLLLGLDMLKRFQAVIDLRVNKLIFGDGNEVEFLPESELPKYLEEAQNDEPTIAGPNGTEIGAKSGTVKQADGSAGAASSSSSRPNGAFQGQGHTLANTNSKAPEVKPAPSAGNPVPQPTPAANLRSAPSNHLKESIDQLVGLGFSRSEAIAALDATGGNVEYAAGLLFQG</sequence>
<evidence type="ECO:0000256" key="1">
    <source>
        <dbReference type="ARBA" id="ARBA00003231"/>
    </source>
</evidence>
<dbReference type="Pfam" id="PF00240">
    <property type="entry name" value="ubiquitin"/>
    <property type="match status" value="1"/>
</dbReference>
<dbReference type="CDD" id="cd05479">
    <property type="entry name" value="RP_DDI"/>
    <property type="match status" value="1"/>
</dbReference>
<evidence type="ECO:0000259" key="11">
    <source>
        <dbReference type="PROSITE" id="PS50030"/>
    </source>
</evidence>
<dbReference type="Gene3D" id="1.10.8.10">
    <property type="entry name" value="DNA helicase RuvA subunit, C-terminal domain"/>
    <property type="match status" value="1"/>
</dbReference>
<dbReference type="PROSITE" id="PS50030">
    <property type="entry name" value="UBA"/>
    <property type="match status" value="1"/>
</dbReference>
<evidence type="ECO:0000256" key="2">
    <source>
        <dbReference type="ARBA" id="ARBA00004496"/>
    </source>
</evidence>
<evidence type="ECO:0000256" key="8">
    <source>
        <dbReference type="ARBA" id="ARBA00022750"/>
    </source>
</evidence>